<accession>A0ACB8Y4G5</accession>
<organism evidence="1 2">
    <name type="scientific">Arctium lappa</name>
    <name type="common">Greater burdock</name>
    <name type="synonym">Lappa major</name>
    <dbReference type="NCBI Taxonomy" id="4217"/>
    <lineage>
        <taxon>Eukaryota</taxon>
        <taxon>Viridiplantae</taxon>
        <taxon>Streptophyta</taxon>
        <taxon>Embryophyta</taxon>
        <taxon>Tracheophyta</taxon>
        <taxon>Spermatophyta</taxon>
        <taxon>Magnoliopsida</taxon>
        <taxon>eudicotyledons</taxon>
        <taxon>Gunneridae</taxon>
        <taxon>Pentapetalae</taxon>
        <taxon>asterids</taxon>
        <taxon>campanulids</taxon>
        <taxon>Asterales</taxon>
        <taxon>Asteraceae</taxon>
        <taxon>Carduoideae</taxon>
        <taxon>Cardueae</taxon>
        <taxon>Arctiinae</taxon>
        <taxon>Arctium</taxon>
    </lineage>
</organism>
<gene>
    <name evidence="1" type="ORF">L6452_37602</name>
</gene>
<dbReference type="EMBL" id="CM042060">
    <property type="protein sequence ID" value="KAI3678315.1"/>
    <property type="molecule type" value="Genomic_DNA"/>
</dbReference>
<evidence type="ECO:0000313" key="1">
    <source>
        <dbReference type="EMBL" id="KAI3678315.1"/>
    </source>
</evidence>
<comment type="caution">
    <text evidence="1">The sequence shown here is derived from an EMBL/GenBank/DDBJ whole genome shotgun (WGS) entry which is preliminary data.</text>
</comment>
<proteinExistence type="predicted"/>
<dbReference type="Proteomes" id="UP001055879">
    <property type="component" value="Linkage Group LG14"/>
</dbReference>
<reference evidence="1 2" key="2">
    <citation type="journal article" date="2022" name="Mol. Ecol. Resour.">
        <title>The genomes of chicory, endive, great burdock and yacon provide insights into Asteraceae paleo-polyploidization history and plant inulin production.</title>
        <authorList>
            <person name="Fan W."/>
            <person name="Wang S."/>
            <person name="Wang H."/>
            <person name="Wang A."/>
            <person name="Jiang F."/>
            <person name="Liu H."/>
            <person name="Zhao H."/>
            <person name="Xu D."/>
            <person name="Zhang Y."/>
        </authorList>
    </citation>
    <scope>NUCLEOTIDE SEQUENCE [LARGE SCALE GENOMIC DNA]</scope>
    <source>
        <strain evidence="2">cv. Niubang</strain>
    </source>
</reference>
<name>A0ACB8Y4G5_ARCLA</name>
<protein>
    <submittedName>
        <fullName evidence="1">Uncharacterized protein</fullName>
    </submittedName>
</protein>
<reference evidence="2" key="1">
    <citation type="journal article" date="2022" name="Mol. Ecol. Resour.">
        <title>The genomes of chicory, endive, great burdock and yacon provide insights into Asteraceae palaeo-polyploidization history and plant inulin production.</title>
        <authorList>
            <person name="Fan W."/>
            <person name="Wang S."/>
            <person name="Wang H."/>
            <person name="Wang A."/>
            <person name="Jiang F."/>
            <person name="Liu H."/>
            <person name="Zhao H."/>
            <person name="Xu D."/>
            <person name="Zhang Y."/>
        </authorList>
    </citation>
    <scope>NUCLEOTIDE SEQUENCE [LARGE SCALE GENOMIC DNA]</scope>
    <source>
        <strain evidence="2">cv. Niubang</strain>
    </source>
</reference>
<sequence length="87" mass="9979">MERKKMLDSNYTSLREEIRAADAQNAPSNDDDDDDDVLKAVQTVTAKVDHIEEQLEDHGYIRTYLTGERRKAQKRRQGSTSSSPRPE</sequence>
<evidence type="ECO:0000313" key="2">
    <source>
        <dbReference type="Proteomes" id="UP001055879"/>
    </source>
</evidence>
<keyword evidence="2" id="KW-1185">Reference proteome</keyword>